<dbReference type="Proteomes" id="UP001139494">
    <property type="component" value="Unassembled WGS sequence"/>
</dbReference>
<gene>
    <name evidence="2" type="ORF">KM295_10020</name>
</gene>
<reference evidence="2" key="1">
    <citation type="journal article" date="2023" name="Front. Microbiol.">
        <title>Genomic-based phylogenetic and metabolic analyses of the genus Natronomonas, and description of Natronomonas aquatica sp. nov.</title>
        <authorList>
            <person name="Garcia-Roldan A."/>
            <person name="Duran-Viseras A."/>
            <person name="de la Haba R.R."/>
            <person name="Corral P."/>
            <person name="Sanchez-Porro C."/>
            <person name="Ventosa A."/>
        </authorList>
    </citation>
    <scope>NUCLEOTIDE SEQUENCE</scope>
    <source>
        <strain evidence="2">F2-12</strain>
    </source>
</reference>
<protein>
    <recommendedName>
        <fullName evidence="4">Metal-dependent hydrolase</fullName>
    </recommendedName>
</protein>
<organism evidence="2 3">
    <name type="scientific">Natronomonas aquatica</name>
    <dbReference type="NCBI Taxonomy" id="2841590"/>
    <lineage>
        <taxon>Archaea</taxon>
        <taxon>Methanobacteriati</taxon>
        <taxon>Methanobacteriota</taxon>
        <taxon>Stenosarchaea group</taxon>
        <taxon>Halobacteria</taxon>
        <taxon>Halobacteriales</taxon>
        <taxon>Natronomonadaceae</taxon>
        <taxon>Natronomonas</taxon>
    </lineage>
</organism>
<evidence type="ECO:0000313" key="3">
    <source>
        <dbReference type="Proteomes" id="UP001139494"/>
    </source>
</evidence>
<accession>A0A9R1CUJ5</accession>
<feature type="transmembrane region" description="Helical" evidence="1">
    <location>
        <begin position="46"/>
        <end position="71"/>
    </location>
</feature>
<proteinExistence type="predicted"/>
<dbReference type="AlphaFoldDB" id="A0A9R1CUJ5"/>
<dbReference type="RefSeq" id="WP_256029836.1">
    <property type="nucleotide sequence ID" value="NZ_JAHLKM010000012.1"/>
</dbReference>
<feature type="transmembrane region" description="Helical" evidence="1">
    <location>
        <begin position="92"/>
        <end position="110"/>
    </location>
</feature>
<keyword evidence="1" id="KW-0812">Transmembrane</keyword>
<sequence length="214" mass="22406">MPPTLLNVAAGTLLGVALLGAAFDRRSIAVVALVAALPDLDAVLGPVGIGAANATLHSVFLPIGAAALLYYDTAYGDRSWLADRYGWYGVRVAWVAVAAYAVAGIAPDLFSPESAAFLYPLSDRYYAVTGGFLLSTQEGIVQTYVGVGDGWIELATPGTIETHHVDTWIDPAGEERRLRLVESGWQAVLVVTAAVAVPVKGLVERGDRAALGGR</sequence>
<evidence type="ECO:0000313" key="2">
    <source>
        <dbReference type="EMBL" id="MCQ4333811.1"/>
    </source>
</evidence>
<evidence type="ECO:0008006" key="4">
    <source>
        <dbReference type="Google" id="ProtNLM"/>
    </source>
</evidence>
<keyword evidence="1" id="KW-0472">Membrane</keyword>
<keyword evidence="3" id="KW-1185">Reference proteome</keyword>
<name>A0A9R1CUJ5_9EURY</name>
<evidence type="ECO:0000256" key="1">
    <source>
        <dbReference type="SAM" id="Phobius"/>
    </source>
</evidence>
<comment type="caution">
    <text evidence="2">The sequence shown here is derived from an EMBL/GenBank/DDBJ whole genome shotgun (WGS) entry which is preliminary data.</text>
</comment>
<keyword evidence="1" id="KW-1133">Transmembrane helix</keyword>
<dbReference type="EMBL" id="JAHLKM010000012">
    <property type="protein sequence ID" value="MCQ4333811.1"/>
    <property type="molecule type" value="Genomic_DNA"/>
</dbReference>